<dbReference type="EMBL" id="CAJFCW020000003">
    <property type="protein sequence ID" value="CAG9104016.1"/>
    <property type="molecule type" value="Genomic_DNA"/>
</dbReference>
<dbReference type="AlphaFoldDB" id="A0A811KJ85"/>
<feature type="region of interest" description="Disordered" evidence="1">
    <location>
        <begin position="153"/>
        <end position="175"/>
    </location>
</feature>
<accession>A0A811KJ85</accession>
<dbReference type="Proteomes" id="UP000614601">
    <property type="component" value="Unassembled WGS sequence"/>
</dbReference>
<dbReference type="EMBL" id="CAJFDH010000003">
    <property type="protein sequence ID" value="CAD5215408.1"/>
    <property type="molecule type" value="Genomic_DNA"/>
</dbReference>
<sequence>MFLLIFGIGISWYDIQLYGSGLYLALVSIVTVVIVLAFCLVGTDEQTQPTVAKQMWSKSQQTIRRYTTVRRSRGNQVNLEMAKPSEEKEESETLCNNRIVVKISHPPPKKQQSVRFNDIDDQINSSATVTASTSEPSGIMEAAAKLKIDSEAGNSNECTNEDSGITGSENNVVYL</sequence>
<evidence type="ECO:0000256" key="2">
    <source>
        <dbReference type="SAM" id="Phobius"/>
    </source>
</evidence>
<keyword evidence="4" id="KW-1185">Reference proteome</keyword>
<comment type="caution">
    <text evidence="3">The sequence shown here is derived from an EMBL/GenBank/DDBJ whole genome shotgun (WGS) entry which is preliminary data.</text>
</comment>
<dbReference type="OrthoDB" id="5876825at2759"/>
<name>A0A811KJ85_9BILA</name>
<reference evidence="3" key="1">
    <citation type="submission" date="2020-09" db="EMBL/GenBank/DDBJ databases">
        <authorList>
            <person name="Kikuchi T."/>
        </authorList>
    </citation>
    <scope>NUCLEOTIDE SEQUENCE</scope>
    <source>
        <strain evidence="3">SH1</strain>
    </source>
</reference>
<keyword evidence="2" id="KW-0472">Membrane</keyword>
<evidence type="ECO:0000313" key="4">
    <source>
        <dbReference type="Proteomes" id="UP000614601"/>
    </source>
</evidence>
<proteinExistence type="predicted"/>
<gene>
    <name evidence="3" type="ORF">BOKJ2_LOCUS6078</name>
</gene>
<organism evidence="3 4">
    <name type="scientific">Bursaphelenchus okinawaensis</name>
    <dbReference type="NCBI Taxonomy" id="465554"/>
    <lineage>
        <taxon>Eukaryota</taxon>
        <taxon>Metazoa</taxon>
        <taxon>Ecdysozoa</taxon>
        <taxon>Nematoda</taxon>
        <taxon>Chromadorea</taxon>
        <taxon>Rhabditida</taxon>
        <taxon>Tylenchina</taxon>
        <taxon>Tylenchomorpha</taxon>
        <taxon>Aphelenchoidea</taxon>
        <taxon>Aphelenchoididae</taxon>
        <taxon>Bursaphelenchus</taxon>
    </lineage>
</organism>
<keyword evidence="2" id="KW-1133">Transmembrane helix</keyword>
<dbReference type="Proteomes" id="UP000783686">
    <property type="component" value="Unassembled WGS sequence"/>
</dbReference>
<protein>
    <submittedName>
        <fullName evidence="3">Uncharacterized protein</fullName>
    </submittedName>
</protein>
<feature type="transmembrane region" description="Helical" evidence="2">
    <location>
        <begin position="20"/>
        <end position="41"/>
    </location>
</feature>
<keyword evidence="2" id="KW-0812">Transmembrane</keyword>
<evidence type="ECO:0000256" key="1">
    <source>
        <dbReference type="SAM" id="MobiDB-lite"/>
    </source>
</evidence>
<evidence type="ECO:0000313" key="3">
    <source>
        <dbReference type="EMBL" id="CAD5215408.1"/>
    </source>
</evidence>